<keyword evidence="2 9" id="KW-0645">Protease</keyword>
<dbReference type="PROSITE" id="PS51257">
    <property type="entry name" value="PROKAR_LIPOPROTEIN"/>
    <property type="match status" value="1"/>
</dbReference>
<dbReference type="EMBL" id="CP064942">
    <property type="protein sequence ID" value="QPH55745.1"/>
    <property type="molecule type" value="Genomic_DNA"/>
</dbReference>
<evidence type="ECO:0000313" key="9">
    <source>
        <dbReference type="EMBL" id="QPH55745.1"/>
    </source>
</evidence>
<keyword evidence="5" id="KW-0862">Zinc</keyword>
<dbReference type="Gene3D" id="3.30.2010.10">
    <property type="entry name" value="Metalloproteases ('zincins'), catalytic domain"/>
    <property type="match status" value="1"/>
</dbReference>
<proteinExistence type="predicted"/>
<organism evidence="9 10">
    <name type="scientific">Pontivivens ytuae</name>
    <dbReference type="NCBI Taxonomy" id="2789856"/>
    <lineage>
        <taxon>Bacteria</taxon>
        <taxon>Pseudomonadati</taxon>
        <taxon>Pseudomonadota</taxon>
        <taxon>Alphaproteobacteria</taxon>
        <taxon>Rhodobacterales</taxon>
        <taxon>Paracoccaceae</taxon>
        <taxon>Pontivivens</taxon>
    </lineage>
</organism>
<dbReference type="Proteomes" id="UP000594800">
    <property type="component" value="Chromosome"/>
</dbReference>
<dbReference type="GO" id="GO:0004222">
    <property type="term" value="F:metalloendopeptidase activity"/>
    <property type="evidence" value="ECO:0007669"/>
    <property type="project" value="InterPro"/>
</dbReference>
<evidence type="ECO:0000256" key="3">
    <source>
        <dbReference type="ARBA" id="ARBA00022723"/>
    </source>
</evidence>
<feature type="chain" id="PRO_5032608273" evidence="7">
    <location>
        <begin position="25"/>
        <end position="482"/>
    </location>
</feature>
<reference evidence="9 10" key="1">
    <citation type="submission" date="2020-11" db="EMBL/GenBank/DDBJ databases">
        <title>Description of Pontivivens ytuae sp. nov. isolated from deep sea sediment of Mariana Trench.</title>
        <authorList>
            <person name="Wang Z."/>
            <person name="Sun Q.-L."/>
            <person name="Xu X.-D."/>
            <person name="Tang Y.-Z."/>
            <person name="Zhang J."/>
        </authorList>
    </citation>
    <scope>NUCLEOTIDE SEQUENCE [LARGE SCALE GENOMIC DNA]</scope>
    <source>
        <strain evidence="9 10">MT2928</strain>
    </source>
</reference>
<dbReference type="GO" id="GO:0051603">
    <property type="term" value="P:proteolysis involved in protein catabolic process"/>
    <property type="evidence" value="ECO:0007669"/>
    <property type="project" value="TreeGrafter"/>
</dbReference>
<keyword evidence="10" id="KW-1185">Reference proteome</keyword>
<dbReference type="Pfam" id="PF01435">
    <property type="entry name" value="Peptidase_M48"/>
    <property type="match status" value="1"/>
</dbReference>
<dbReference type="AlphaFoldDB" id="A0A7S9QEA0"/>
<dbReference type="InterPro" id="IPR051156">
    <property type="entry name" value="Mito/Outer_Membr_Metalloprot"/>
</dbReference>
<dbReference type="PANTHER" id="PTHR22726">
    <property type="entry name" value="METALLOENDOPEPTIDASE OMA1"/>
    <property type="match status" value="1"/>
</dbReference>
<keyword evidence="6 9" id="KW-0482">Metalloprotease</keyword>
<dbReference type="PANTHER" id="PTHR22726:SF1">
    <property type="entry name" value="METALLOENDOPEPTIDASE OMA1, MITOCHONDRIAL"/>
    <property type="match status" value="1"/>
</dbReference>
<feature type="domain" description="Peptidase M48" evidence="8">
    <location>
        <begin position="53"/>
        <end position="245"/>
    </location>
</feature>
<keyword evidence="4" id="KW-0378">Hydrolase</keyword>
<evidence type="ECO:0000256" key="7">
    <source>
        <dbReference type="SAM" id="SignalP"/>
    </source>
</evidence>
<comment type="cofactor">
    <cofactor evidence="1">
        <name>Zn(2+)</name>
        <dbReference type="ChEBI" id="CHEBI:29105"/>
    </cofactor>
</comment>
<dbReference type="GO" id="GO:0016020">
    <property type="term" value="C:membrane"/>
    <property type="evidence" value="ECO:0007669"/>
    <property type="project" value="TreeGrafter"/>
</dbReference>
<sequence length="482" mass="51787">MVHRLFAALALLVLGACASGTAWEQDRFAGLSSEEEFLIAQYGGVIETGPLAAHVREIGTRIAAQTRDAEADQWRFRLLNSGELNAFAVPGGTVYVTRGIATLANDEAELAAVIGHEIAHLAAGHSESFSARRQQAARDIENGWVAAGRISDPDRAAATAQDTLENALGGLAAYSRQQELEADRIGFDLMVRSGYDPRGQERLLTAMSDFASTRALSFGTSQMMEQVDFLASHPGTGTRQEEARRLASAAGNGAQERGDHLAAIDGVVWGETGENGFVRGGRWIHPSLDLSFLLPSGFLPYLGPGAVLAESETGAFVLFDVVPRDRGRAPQPYVIDLLAEIDPKLLTALPERPQTTTIGEARAAVIDMTLDFEGTLVDQQLYSIVLDDLVARFVIGAPRQDPGALDRLRAAVRSLSPIPAAQQADLAPRRIEVHTVRAGENVPSLAQRMKVEGAAEQYFRLINRLGPGQVLAPGMQVKLIVE</sequence>
<evidence type="ECO:0000259" key="8">
    <source>
        <dbReference type="Pfam" id="PF01435"/>
    </source>
</evidence>
<feature type="signal peptide" evidence="7">
    <location>
        <begin position="1"/>
        <end position="24"/>
    </location>
</feature>
<evidence type="ECO:0000256" key="5">
    <source>
        <dbReference type="ARBA" id="ARBA00022833"/>
    </source>
</evidence>
<dbReference type="GO" id="GO:0046872">
    <property type="term" value="F:metal ion binding"/>
    <property type="evidence" value="ECO:0007669"/>
    <property type="project" value="UniProtKB-KW"/>
</dbReference>
<name>A0A7S9QEA0_9RHOB</name>
<evidence type="ECO:0000256" key="4">
    <source>
        <dbReference type="ARBA" id="ARBA00022801"/>
    </source>
</evidence>
<protein>
    <submittedName>
        <fullName evidence="9">M48 family metalloprotease</fullName>
    </submittedName>
</protein>
<gene>
    <name evidence="9" type="ORF">I0K15_08485</name>
</gene>
<evidence type="ECO:0000256" key="2">
    <source>
        <dbReference type="ARBA" id="ARBA00022670"/>
    </source>
</evidence>
<keyword evidence="7" id="KW-0732">Signal</keyword>
<accession>A0A7S9QEA0</accession>
<dbReference type="CDD" id="cd07331">
    <property type="entry name" value="M48C_Oma1_like"/>
    <property type="match status" value="1"/>
</dbReference>
<keyword evidence="3" id="KW-0479">Metal-binding</keyword>
<evidence type="ECO:0000256" key="1">
    <source>
        <dbReference type="ARBA" id="ARBA00001947"/>
    </source>
</evidence>
<dbReference type="KEGG" id="poz:I0K15_08485"/>
<evidence type="ECO:0000313" key="10">
    <source>
        <dbReference type="Proteomes" id="UP000594800"/>
    </source>
</evidence>
<dbReference type="InterPro" id="IPR001915">
    <property type="entry name" value="Peptidase_M48"/>
</dbReference>
<dbReference type="RefSeq" id="WP_196105007.1">
    <property type="nucleotide sequence ID" value="NZ_CP064942.1"/>
</dbReference>
<evidence type="ECO:0000256" key="6">
    <source>
        <dbReference type="ARBA" id="ARBA00023049"/>
    </source>
</evidence>